<name>A0A6A4T0Q6_SCOMX</name>
<dbReference type="EMBL" id="VEVO01000010">
    <property type="protein sequence ID" value="KAF0035822.1"/>
    <property type="molecule type" value="Genomic_DNA"/>
</dbReference>
<evidence type="ECO:0000256" key="1">
    <source>
        <dbReference type="SAM" id="MobiDB-lite"/>
    </source>
</evidence>
<protein>
    <submittedName>
        <fullName evidence="2">Uncharacterized protein</fullName>
    </submittedName>
</protein>
<evidence type="ECO:0000313" key="2">
    <source>
        <dbReference type="EMBL" id="KAF0035822.1"/>
    </source>
</evidence>
<reference evidence="2 3" key="1">
    <citation type="submission" date="2019-06" db="EMBL/GenBank/DDBJ databases">
        <title>Draft genomes of female and male turbot (Scophthalmus maximus).</title>
        <authorList>
            <person name="Xu H."/>
            <person name="Xu X.-W."/>
            <person name="Shao C."/>
            <person name="Chen S."/>
        </authorList>
    </citation>
    <scope>NUCLEOTIDE SEQUENCE [LARGE SCALE GENOMIC DNA]</scope>
    <source>
        <strain evidence="2">Ysfricsl-2016a</strain>
        <tissue evidence="2">Blood</tissue>
    </source>
</reference>
<dbReference type="Proteomes" id="UP000438429">
    <property type="component" value="Unassembled WGS sequence"/>
</dbReference>
<evidence type="ECO:0000313" key="3">
    <source>
        <dbReference type="Proteomes" id="UP000438429"/>
    </source>
</evidence>
<sequence>MGVRWSVHRSAVLTGRCVDHSSSGQRRIRAKPKKSGKESELEIHTAAPLELLHFGPRRAGREDSRRRTRHACDICALVSCSGGDRQHRRSRHAPLDPVEELLVDHDGRTDAPRRGRRDVSRSNRLAE</sequence>
<feature type="region of interest" description="Disordered" evidence="1">
    <location>
        <begin position="81"/>
        <end position="127"/>
    </location>
</feature>
<proteinExistence type="predicted"/>
<dbReference type="AlphaFoldDB" id="A0A6A4T0Q6"/>
<gene>
    <name evidence="2" type="ORF">F2P81_011134</name>
</gene>
<feature type="compositionally biased region" description="Basic and acidic residues" evidence="1">
    <location>
        <begin position="102"/>
        <end position="127"/>
    </location>
</feature>
<accession>A0A6A4T0Q6</accession>
<feature type="region of interest" description="Disordered" evidence="1">
    <location>
        <begin position="17"/>
        <end position="41"/>
    </location>
</feature>
<comment type="caution">
    <text evidence="2">The sequence shown here is derived from an EMBL/GenBank/DDBJ whole genome shotgun (WGS) entry which is preliminary data.</text>
</comment>
<organism evidence="2 3">
    <name type="scientific">Scophthalmus maximus</name>
    <name type="common">Turbot</name>
    <name type="synonym">Psetta maxima</name>
    <dbReference type="NCBI Taxonomy" id="52904"/>
    <lineage>
        <taxon>Eukaryota</taxon>
        <taxon>Metazoa</taxon>
        <taxon>Chordata</taxon>
        <taxon>Craniata</taxon>
        <taxon>Vertebrata</taxon>
        <taxon>Euteleostomi</taxon>
        <taxon>Actinopterygii</taxon>
        <taxon>Neopterygii</taxon>
        <taxon>Teleostei</taxon>
        <taxon>Neoteleostei</taxon>
        <taxon>Acanthomorphata</taxon>
        <taxon>Carangaria</taxon>
        <taxon>Pleuronectiformes</taxon>
        <taxon>Pleuronectoidei</taxon>
        <taxon>Scophthalmidae</taxon>
        <taxon>Scophthalmus</taxon>
    </lineage>
</organism>